<accession>A0A6J7EPP4</accession>
<sequence>MSAAAAEPGRHSVNGPWLIRGLLLTCAALAAVSLIPLGQETGNDANSWLVWANQLGHGHGINFSVGPSWKPVPVLPLALVSALSGSVAAYAWLWLVRFCALATSVILFDLIRRDWGNVGGAVAALLPLAISPWVTTAISGMSEPVLVAAAAAAALADRDNRPRLALALGVLVGLIRPEAWLLVLIWLGWRLHKGENRRAIILQGAGATALWLTAWFALPALLGGGALQASNRSGELLANGASLSGMFGQWLRVLPPVAWILIPAGIAAVGLRRKTQGGMVGIALLTAAAIWLIEITLLKALGIEQAISRYALPAGIALCALGGISASCLLLSTATTAGASSSWLRPLAISLVALLTVASLVSGWGPSRDSWNNAIVFQNSSNRELSALNKAGGIKTLGGCLPFATSGYPSHARILARRVGVPLQAIGATAPPVGKAITLTSTNPAVGYQPPSPEGVPAPLAQVGDWTVTYYGPPSGC</sequence>
<feature type="transmembrane region" description="Helical" evidence="1">
    <location>
        <begin position="278"/>
        <end position="298"/>
    </location>
</feature>
<evidence type="ECO:0000313" key="2">
    <source>
        <dbReference type="EMBL" id="CAB4882089.1"/>
    </source>
</evidence>
<dbReference type="EMBL" id="CAFBLU010000043">
    <property type="protein sequence ID" value="CAB4882089.1"/>
    <property type="molecule type" value="Genomic_DNA"/>
</dbReference>
<keyword evidence="1" id="KW-1133">Transmembrane helix</keyword>
<evidence type="ECO:0000256" key="1">
    <source>
        <dbReference type="SAM" id="Phobius"/>
    </source>
</evidence>
<keyword evidence="1" id="KW-0472">Membrane</keyword>
<protein>
    <submittedName>
        <fullName evidence="2">Unannotated protein</fullName>
    </submittedName>
</protein>
<feature type="transmembrane region" description="Helical" evidence="1">
    <location>
        <begin position="115"/>
        <end position="134"/>
    </location>
</feature>
<feature type="transmembrane region" description="Helical" evidence="1">
    <location>
        <begin position="310"/>
        <end position="331"/>
    </location>
</feature>
<name>A0A6J7EPP4_9ZZZZ</name>
<proteinExistence type="predicted"/>
<organism evidence="2">
    <name type="scientific">freshwater metagenome</name>
    <dbReference type="NCBI Taxonomy" id="449393"/>
    <lineage>
        <taxon>unclassified sequences</taxon>
        <taxon>metagenomes</taxon>
        <taxon>ecological metagenomes</taxon>
    </lineage>
</organism>
<feature type="transmembrane region" description="Helical" evidence="1">
    <location>
        <begin position="253"/>
        <end position="271"/>
    </location>
</feature>
<keyword evidence="1" id="KW-0812">Transmembrane</keyword>
<dbReference type="AlphaFoldDB" id="A0A6J7EPP4"/>
<feature type="transmembrane region" description="Helical" evidence="1">
    <location>
        <begin position="17"/>
        <end position="38"/>
    </location>
</feature>
<feature type="transmembrane region" description="Helical" evidence="1">
    <location>
        <begin position="164"/>
        <end position="187"/>
    </location>
</feature>
<feature type="transmembrane region" description="Helical" evidence="1">
    <location>
        <begin position="343"/>
        <end position="365"/>
    </location>
</feature>
<feature type="transmembrane region" description="Helical" evidence="1">
    <location>
        <begin position="199"/>
        <end position="218"/>
    </location>
</feature>
<gene>
    <name evidence="2" type="ORF">UFOPK3444_01533</name>
</gene>
<reference evidence="2" key="1">
    <citation type="submission" date="2020-05" db="EMBL/GenBank/DDBJ databases">
        <authorList>
            <person name="Chiriac C."/>
            <person name="Salcher M."/>
            <person name="Ghai R."/>
            <person name="Kavagutti S V."/>
        </authorList>
    </citation>
    <scope>NUCLEOTIDE SEQUENCE</scope>
</reference>